<sequence>MTDTPKQHLCKCFVTVSDLMKRLEYLNVGLVFDVGNEYRYLSNVHAIWCSPAVTNHDHQELELSSFRESSPHFLAQGPSSCISLGVLAKDDICVRTGKARAVLVNLHHLWHRCDINLSNKG</sequence>
<evidence type="ECO:0000313" key="2">
    <source>
        <dbReference type="Proteomes" id="UP000054324"/>
    </source>
</evidence>
<organism evidence="1 2">
    <name type="scientific">Opisthorchis viverrini</name>
    <name type="common">Southeast Asian liver fluke</name>
    <dbReference type="NCBI Taxonomy" id="6198"/>
    <lineage>
        <taxon>Eukaryota</taxon>
        <taxon>Metazoa</taxon>
        <taxon>Spiralia</taxon>
        <taxon>Lophotrochozoa</taxon>
        <taxon>Platyhelminthes</taxon>
        <taxon>Trematoda</taxon>
        <taxon>Digenea</taxon>
        <taxon>Opisthorchiida</taxon>
        <taxon>Opisthorchiata</taxon>
        <taxon>Opisthorchiidae</taxon>
        <taxon>Opisthorchis</taxon>
    </lineage>
</organism>
<name>A0A074ZYJ8_OPIVI</name>
<proteinExistence type="predicted"/>
<protein>
    <submittedName>
        <fullName evidence="1">Uncharacterized protein</fullName>
    </submittedName>
</protein>
<dbReference type="EMBL" id="KL597076">
    <property type="protein sequence ID" value="KER20229.1"/>
    <property type="molecule type" value="Genomic_DNA"/>
</dbReference>
<evidence type="ECO:0000313" key="1">
    <source>
        <dbReference type="EMBL" id="KER20229.1"/>
    </source>
</evidence>
<dbReference type="RefSeq" id="XP_009176022.1">
    <property type="nucleotide sequence ID" value="XM_009177758.1"/>
</dbReference>
<reference evidence="1 2" key="1">
    <citation type="submission" date="2013-11" db="EMBL/GenBank/DDBJ databases">
        <title>Opisthorchis viverrini - life in the bile duct.</title>
        <authorList>
            <person name="Young N.D."/>
            <person name="Nagarajan N."/>
            <person name="Lin S.J."/>
            <person name="Korhonen P.K."/>
            <person name="Jex A.R."/>
            <person name="Hall R.S."/>
            <person name="Safavi-Hemami H."/>
            <person name="Kaewkong W."/>
            <person name="Bertrand D."/>
            <person name="Gao S."/>
            <person name="Seet Q."/>
            <person name="Wongkham S."/>
            <person name="Teh B.T."/>
            <person name="Wongkham C."/>
            <person name="Intapan P.M."/>
            <person name="Maleewong W."/>
            <person name="Yang X."/>
            <person name="Hu M."/>
            <person name="Wang Z."/>
            <person name="Hofmann A."/>
            <person name="Sternberg P.W."/>
            <person name="Tan P."/>
            <person name="Wang J."/>
            <person name="Gasser R.B."/>
        </authorList>
    </citation>
    <scope>NUCLEOTIDE SEQUENCE [LARGE SCALE GENOMIC DNA]</scope>
</reference>
<dbReference type="CTD" id="20325337"/>
<dbReference type="AlphaFoldDB" id="A0A074ZYJ8"/>
<dbReference type="GeneID" id="20325337"/>
<accession>A0A074ZYJ8</accession>
<dbReference type="KEGG" id="ovi:T265_11169"/>
<dbReference type="Proteomes" id="UP000054324">
    <property type="component" value="Unassembled WGS sequence"/>
</dbReference>
<gene>
    <name evidence="1" type="ORF">T265_11169</name>
</gene>
<keyword evidence="2" id="KW-1185">Reference proteome</keyword>